<dbReference type="InterPro" id="IPR027417">
    <property type="entry name" value="P-loop_NTPase"/>
</dbReference>
<dbReference type="SUPFAM" id="SSF52540">
    <property type="entry name" value="P-loop containing nucleoside triphosphate hydrolases"/>
    <property type="match status" value="1"/>
</dbReference>
<organism evidence="2 3">
    <name type="scientific">Aspergillus bombycis</name>
    <dbReference type="NCBI Taxonomy" id="109264"/>
    <lineage>
        <taxon>Eukaryota</taxon>
        <taxon>Fungi</taxon>
        <taxon>Dikarya</taxon>
        <taxon>Ascomycota</taxon>
        <taxon>Pezizomycotina</taxon>
        <taxon>Eurotiomycetes</taxon>
        <taxon>Eurotiomycetidae</taxon>
        <taxon>Eurotiales</taxon>
        <taxon>Aspergillaceae</taxon>
        <taxon>Aspergillus</taxon>
    </lineage>
</organism>
<name>A0A1F7ZI49_9EURO</name>
<dbReference type="RefSeq" id="XP_022382852.1">
    <property type="nucleotide sequence ID" value="XM_022539370.1"/>
</dbReference>
<dbReference type="PANTHER" id="PTHR46411">
    <property type="entry name" value="FAMILY ATPASE, PUTATIVE-RELATED"/>
    <property type="match status" value="1"/>
</dbReference>
<evidence type="ECO:0000313" key="3">
    <source>
        <dbReference type="Proteomes" id="UP000179179"/>
    </source>
</evidence>
<evidence type="ECO:0000313" key="2">
    <source>
        <dbReference type="EMBL" id="OGM39133.1"/>
    </source>
</evidence>
<accession>A0A1F7ZI49</accession>
<sequence length="225" mass="25113">MLRPGFVQGALRGVPGVGKTFTVEATAEYFQVPLYSISAGELIADHSDPLQLNIVLDRIFHITKHFNTIILIDKAGVFIENGASYHSNHNLLVTIFLRKLEYYESLLFLTTNRVIEFDEAVLGCIHLKIKYADLTKDTRRGILTSFLTDARSAQGPPVIEPSELNRLASTKLNGRDIKNLVSIAQALAAVDKSRVTYQYLENAAKANDKFDEEFSSKGLMDTLYT</sequence>
<gene>
    <name evidence="2" type="ORF">ABOM_012243</name>
</gene>
<proteinExistence type="predicted"/>
<dbReference type="EMBL" id="LYCR01000319">
    <property type="protein sequence ID" value="OGM39133.1"/>
    <property type="molecule type" value="Genomic_DNA"/>
</dbReference>
<dbReference type="GO" id="GO:0016887">
    <property type="term" value="F:ATP hydrolysis activity"/>
    <property type="evidence" value="ECO:0007669"/>
    <property type="project" value="InterPro"/>
</dbReference>
<dbReference type="Gene3D" id="3.40.50.300">
    <property type="entry name" value="P-loop containing nucleotide triphosphate hydrolases"/>
    <property type="match status" value="1"/>
</dbReference>
<dbReference type="GeneID" id="34455632"/>
<dbReference type="GO" id="GO:0005524">
    <property type="term" value="F:ATP binding"/>
    <property type="evidence" value="ECO:0007669"/>
    <property type="project" value="InterPro"/>
</dbReference>
<dbReference type="Proteomes" id="UP000179179">
    <property type="component" value="Unassembled WGS sequence"/>
</dbReference>
<dbReference type="AlphaFoldDB" id="A0A1F7ZI49"/>
<feature type="domain" description="ATPase AAA-type core" evidence="1">
    <location>
        <begin position="11"/>
        <end position="129"/>
    </location>
</feature>
<dbReference type="InterPro" id="IPR003959">
    <property type="entry name" value="ATPase_AAA_core"/>
</dbReference>
<reference evidence="2 3" key="1">
    <citation type="journal article" date="2016" name="Genome Biol. Evol.">
        <title>Draft genome sequence of an aflatoxigenic Aspergillus species, A. bombycis.</title>
        <authorList>
            <person name="Moore G.G."/>
            <person name="Mack B.M."/>
            <person name="Beltz S.B."/>
            <person name="Gilbert M.K."/>
        </authorList>
    </citation>
    <scope>NUCLEOTIDE SEQUENCE [LARGE SCALE GENOMIC DNA]</scope>
    <source>
        <strain evidence="3">NRRL 26010</strain>
    </source>
</reference>
<comment type="caution">
    <text evidence="2">The sequence shown here is derived from an EMBL/GenBank/DDBJ whole genome shotgun (WGS) entry which is preliminary data.</text>
</comment>
<dbReference type="STRING" id="109264.A0A1F7ZI49"/>
<protein>
    <recommendedName>
        <fullName evidence="1">ATPase AAA-type core domain-containing protein</fullName>
    </recommendedName>
</protein>
<dbReference type="OrthoDB" id="10042665at2759"/>
<dbReference type="PANTHER" id="PTHR46411:SF3">
    <property type="entry name" value="AAA+ ATPASE DOMAIN-CONTAINING PROTEIN"/>
    <property type="match status" value="1"/>
</dbReference>
<evidence type="ECO:0000259" key="1">
    <source>
        <dbReference type="Pfam" id="PF00004"/>
    </source>
</evidence>
<dbReference type="Pfam" id="PF00004">
    <property type="entry name" value="AAA"/>
    <property type="match status" value="1"/>
</dbReference>
<keyword evidence="3" id="KW-1185">Reference proteome</keyword>